<reference evidence="1 2" key="1">
    <citation type="submission" date="2016-01" db="EMBL/GenBank/DDBJ databases">
        <title>Draft Genome Sequences of Seven Thermophilic Sporeformers Isolated from Foods.</title>
        <authorList>
            <person name="Berendsen E.M."/>
            <person name="Wells-Bennik M.H."/>
            <person name="Krawcyk A.O."/>
            <person name="De Jong A."/>
            <person name="Holsappel S."/>
            <person name="Eijlander R.T."/>
            <person name="Kuipers O.P."/>
        </authorList>
    </citation>
    <scope>NUCLEOTIDE SEQUENCE [LARGE SCALE GENOMIC DNA]</scope>
    <source>
        <strain evidence="1 2">B4119</strain>
    </source>
</reference>
<protein>
    <submittedName>
        <fullName evidence="1">Uncharacterized protein</fullName>
    </submittedName>
</protein>
<evidence type="ECO:0000313" key="2">
    <source>
        <dbReference type="Proteomes" id="UP000075455"/>
    </source>
</evidence>
<dbReference type="Proteomes" id="UP000075455">
    <property type="component" value="Unassembled WGS sequence"/>
</dbReference>
<dbReference type="EMBL" id="LQYS01000040">
    <property type="protein sequence ID" value="KYD15219.1"/>
    <property type="molecule type" value="Genomic_DNA"/>
</dbReference>
<sequence length="38" mass="4595">MLNRPFEVSLSFSFFSFWLLLDVCQEKSLQPLSFLLRR</sequence>
<name>A0A150LTC2_9BACL</name>
<dbReference type="STRING" id="81408.B4119_2993"/>
<proteinExistence type="predicted"/>
<accession>A0A150LTC2</accession>
<comment type="caution">
    <text evidence="1">The sequence shown here is derived from an EMBL/GenBank/DDBJ whole genome shotgun (WGS) entry which is preliminary data.</text>
</comment>
<evidence type="ECO:0000313" key="1">
    <source>
        <dbReference type="EMBL" id="KYD15219.1"/>
    </source>
</evidence>
<dbReference type="AlphaFoldDB" id="A0A150LTC2"/>
<gene>
    <name evidence="1" type="ORF">B4119_2993</name>
</gene>
<organism evidence="1 2">
    <name type="scientific">Saccharococcus caldoxylosilyticus</name>
    <dbReference type="NCBI Taxonomy" id="81408"/>
    <lineage>
        <taxon>Bacteria</taxon>
        <taxon>Bacillati</taxon>
        <taxon>Bacillota</taxon>
        <taxon>Bacilli</taxon>
        <taxon>Bacillales</taxon>
        <taxon>Anoxybacillaceae</taxon>
        <taxon>Saccharococcus</taxon>
    </lineage>
</organism>